<evidence type="ECO:0000313" key="2">
    <source>
        <dbReference type="Proteomes" id="UP000294292"/>
    </source>
</evidence>
<dbReference type="OrthoDB" id="2454083at2"/>
<gene>
    <name evidence="1" type="ORF">E2636_08550</name>
</gene>
<accession>A0A4P6ZXM7</accession>
<proteinExistence type="predicted"/>
<dbReference type="Proteomes" id="UP000294292">
    <property type="component" value="Chromosome"/>
</dbReference>
<evidence type="ECO:0000313" key="1">
    <source>
        <dbReference type="EMBL" id="QBP41177.1"/>
    </source>
</evidence>
<dbReference type="AlphaFoldDB" id="A0A4P6ZXM7"/>
<keyword evidence="2" id="KW-1185">Reference proteome</keyword>
<reference evidence="1 2" key="1">
    <citation type="submission" date="2019-03" db="EMBL/GenBank/DDBJ databases">
        <title>Complete genome sequence of Paenisporosarcina antarctica CGMCC 1.6503T.</title>
        <authorList>
            <person name="Rong J.-C."/>
            <person name="Chi N.-Y."/>
            <person name="Zhang Q.-F."/>
        </authorList>
    </citation>
    <scope>NUCLEOTIDE SEQUENCE [LARGE SCALE GENOMIC DNA]</scope>
    <source>
        <strain evidence="1 2">CGMCC 1.6503</strain>
    </source>
</reference>
<dbReference type="RefSeq" id="WP_134209828.1">
    <property type="nucleotide sequence ID" value="NZ_CP038015.1"/>
</dbReference>
<organism evidence="1 2">
    <name type="scientific">Paenisporosarcina antarctica</name>
    <dbReference type="NCBI Taxonomy" id="417367"/>
    <lineage>
        <taxon>Bacteria</taxon>
        <taxon>Bacillati</taxon>
        <taxon>Bacillota</taxon>
        <taxon>Bacilli</taxon>
        <taxon>Bacillales</taxon>
        <taxon>Caryophanaceae</taxon>
        <taxon>Paenisporosarcina</taxon>
    </lineage>
</organism>
<sequence>MIEIIQAYQTLFPFRHETTTLISLEQLEVSIRIELLDELTHPRVRKNSAEKLQIAYERIEKSNLNNLLKMQLKQVYGDVFKTVNTF</sequence>
<dbReference type="EMBL" id="CP038015">
    <property type="protein sequence ID" value="QBP41177.1"/>
    <property type="molecule type" value="Genomic_DNA"/>
</dbReference>
<dbReference type="KEGG" id="panc:E2636_08550"/>
<name>A0A4P6ZXM7_9BACL</name>
<protein>
    <submittedName>
        <fullName evidence="1">Uncharacterized protein</fullName>
    </submittedName>
</protein>